<dbReference type="AlphaFoldDB" id="A0A6N2KR36"/>
<dbReference type="Pfam" id="PF00931">
    <property type="entry name" value="NB-ARC"/>
    <property type="match status" value="1"/>
</dbReference>
<gene>
    <name evidence="2" type="ORF">SVIM_LOCUS121377</name>
</gene>
<sequence>MLKHIYNKLLQSPDISRHVYWVTVSQDFSIHKLQNKIIERIKLSLSNEEKELGHRAAEMTQELTKKQSVDDVNSLSYTKWEFLSH</sequence>
<dbReference type="InterPro" id="IPR002182">
    <property type="entry name" value="NB-ARC"/>
</dbReference>
<proteinExistence type="predicted"/>
<evidence type="ECO:0000313" key="2">
    <source>
        <dbReference type="EMBL" id="VFU30602.1"/>
    </source>
</evidence>
<evidence type="ECO:0000259" key="1">
    <source>
        <dbReference type="Pfam" id="PF00931"/>
    </source>
</evidence>
<reference evidence="2" key="1">
    <citation type="submission" date="2019-03" db="EMBL/GenBank/DDBJ databases">
        <authorList>
            <person name="Mank J."/>
            <person name="Almeida P."/>
        </authorList>
    </citation>
    <scope>NUCLEOTIDE SEQUENCE</scope>
    <source>
        <strain evidence="2">78183</strain>
    </source>
</reference>
<protein>
    <recommendedName>
        <fullName evidence="1">NB-ARC domain-containing protein</fullName>
    </recommendedName>
</protein>
<accession>A0A6N2KR36</accession>
<feature type="domain" description="NB-ARC" evidence="1">
    <location>
        <begin position="3"/>
        <end position="72"/>
    </location>
</feature>
<dbReference type="GO" id="GO:0043531">
    <property type="term" value="F:ADP binding"/>
    <property type="evidence" value="ECO:0007669"/>
    <property type="project" value="InterPro"/>
</dbReference>
<organism evidence="2">
    <name type="scientific">Salix viminalis</name>
    <name type="common">Common osier</name>
    <name type="synonym">Basket willow</name>
    <dbReference type="NCBI Taxonomy" id="40686"/>
    <lineage>
        <taxon>Eukaryota</taxon>
        <taxon>Viridiplantae</taxon>
        <taxon>Streptophyta</taxon>
        <taxon>Embryophyta</taxon>
        <taxon>Tracheophyta</taxon>
        <taxon>Spermatophyta</taxon>
        <taxon>Magnoliopsida</taxon>
        <taxon>eudicotyledons</taxon>
        <taxon>Gunneridae</taxon>
        <taxon>Pentapetalae</taxon>
        <taxon>rosids</taxon>
        <taxon>fabids</taxon>
        <taxon>Malpighiales</taxon>
        <taxon>Salicaceae</taxon>
        <taxon>Saliceae</taxon>
        <taxon>Salix</taxon>
    </lineage>
</organism>
<dbReference type="EMBL" id="CAADRP010000646">
    <property type="protein sequence ID" value="VFU30602.1"/>
    <property type="molecule type" value="Genomic_DNA"/>
</dbReference>
<name>A0A6N2KR36_SALVM</name>